<evidence type="ECO:0000313" key="3">
    <source>
        <dbReference type="EMBL" id="MCM2680053.1"/>
    </source>
</evidence>
<dbReference type="EMBL" id="JAMQGP010000004">
    <property type="protein sequence ID" value="MCM2680053.1"/>
    <property type="molecule type" value="Genomic_DNA"/>
</dbReference>
<dbReference type="InterPro" id="IPR007401">
    <property type="entry name" value="DUF454"/>
</dbReference>
<keyword evidence="1" id="KW-0997">Cell inner membrane</keyword>
<keyword evidence="1" id="KW-1003">Cell membrane</keyword>
<dbReference type="AlphaFoldDB" id="A0AA41W7M5"/>
<evidence type="ECO:0000256" key="2">
    <source>
        <dbReference type="SAM" id="Phobius"/>
    </source>
</evidence>
<keyword evidence="1 2" id="KW-0472">Membrane</keyword>
<reference evidence="3 4" key="1">
    <citation type="journal article" date="2013" name="Antonie Van Leeuwenhoek">
        <title>Echinimonas agarilytica gen. nov., sp. nov., a new gammaproteobacterium isolated from the sea urchin Strongylocentrotus intermedius.</title>
        <authorList>
            <person name="Nedashkovskaya O.I."/>
            <person name="Stenkova A.M."/>
            <person name="Zhukova N.V."/>
            <person name="Van Trappen S."/>
            <person name="Lee J.S."/>
            <person name="Kim S.B."/>
        </authorList>
    </citation>
    <scope>NUCLEOTIDE SEQUENCE [LARGE SCALE GENOMIC DNA]</scope>
    <source>
        <strain evidence="3 4">KMM 6351</strain>
    </source>
</reference>
<dbReference type="GO" id="GO:0005886">
    <property type="term" value="C:plasma membrane"/>
    <property type="evidence" value="ECO:0007669"/>
    <property type="project" value="UniProtKB-SubCell"/>
</dbReference>
<name>A0AA41W7M5_9GAMM</name>
<keyword evidence="2" id="KW-1133">Transmembrane helix</keyword>
<keyword evidence="4" id="KW-1185">Reference proteome</keyword>
<evidence type="ECO:0000313" key="4">
    <source>
        <dbReference type="Proteomes" id="UP001165393"/>
    </source>
</evidence>
<dbReference type="PIRSF" id="PIRSF016789">
    <property type="entry name" value="DUF454"/>
    <property type="match status" value="1"/>
</dbReference>
<dbReference type="PANTHER" id="PTHR35813:SF1">
    <property type="entry name" value="INNER MEMBRANE PROTEIN YBAN"/>
    <property type="match status" value="1"/>
</dbReference>
<sequence>MTIKQYLMHALALICIGLGILGAFLPLLPTTPFILAAATLSAKASPRLHHWLMHHPVFGQSLRDYQQHRAVSPKTFNRAMLVLWPTIALSAYWVPLWWVAALLMGIASCVSVFLWRARQRYARIGV</sequence>
<dbReference type="Proteomes" id="UP001165393">
    <property type="component" value="Unassembled WGS sequence"/>
</dbReference>
<feature type="transmembrane region" description="Helical" evidence="2">
    <location>
        <begin position="92"/>
        <end position="115"/>
    </location>
</feature>
<accession>A0AA41W7M5</accession>
<gene>
    <name evidence="3" type="ORF">NAF29_10290</name>
</gene>
<organism evidence="3 4">
    <name type="scientific">Echinimonas agarilytica</name>
    <dbReference type="NCBI Taxonomy" id="1215918"/>
    <lineage>
        <taxon>Bacteria</taxon>
        <taxon>Pseudomonadati</taxon>
        <taxon>Pseudomonadota</taxon>
        <taxon>Gammaproteobacteria</taxon>
        <taxon>Alteromonadales</taxon>
        <taxon>Echinimonadaceae</taxon>
        <taxon>Echinimonas</taxon>
    </lineage>
</organism>
<proteinExistence type="predicted"/>
<comment type="subcellular location">
    <subcellularLocation>
        <location evidence="1">Cell inner membrane</location>
        <topology evidence="1">Multi-pass membrane protein</topology>
    </subcellularLocation>
</comment>
<dbReference type="PANTHER" id="PTHR35813">
    <property type="entry name" value="INNER MEMBRANE PROTEIN YBAN"/>
    <property type="match status" value="1"/>
</dbReference>
<dbReference type="Pfam" id="PF04304">
    <property type="entry name" value="DUF454"/>
    <property type="match status" value="1"/>
</dbReference>
<evidence type="ECO:0000256" key="1">
    <source>
        <dbReference type="PIRNR" id="PIRNR016789"/>
    </source>
</evidence>
<dbReference type="RefSeq" id="WP_251261479.1">
    <property type="nucleotide sequence ID" value="NZ_JAMQGP010000004.1"/>
</dbReference>
<comment type="caution">
    <text evidence="3">The sequence shown here is derived from an EMBL/GenBank/DDBJ whole genome shotgun (WGS) entry which is preliminary data.</text>
</comment>
<protein>
    <recommendedName>
        <fullName evidence="1">Inner membrane protein</fullName>
    </recommendedName>
</protein>
<keyword evidence="2" id="KW-0812">Transmembrane</keyword>